<dbReference type="PANTHER" id="PTHR10039">
    <property type="entry name" value="AMELOGENIN"/>
    <property type="match status" value="1"/>
</dbReference>
<evidence type="ECO:0000313" key="4">
    <source>
        <dbReference type="Proteomes" id="UP000027265"/>
    </source>
</evidence>
<dbReference type="STRING" id="933084.A0A067P5M0"/>
<gene>
    <name evidence="3" type="ORF">JAAARDRAFT_143824</name>
</gene>
<dbReference type="Gene3D" id="3.40.50.300">
    <property type="entry name" value="P-loop containing nucleotide triphosphate hydrolases"/>
    <property type="match status" value="1"/>
</dbReference>
<dbReference type="OrthoDB" id="5967843at2759"/>
<dbReference type="AlphaFoldDB" id="A0A067P5M0"/>
<organism evidence="3 4">
    <name type="scientific">Jaapia argillacea MUCL 33604</name>
    <dbReference type="NCBI Taxonomy" id="933084"/>
    <lineage>
        <taxon>Eukaryota</taxon>
        <taxon>Fungi</taxon>
        <taxon>Dikarya</taxon>
        <taxon>Basidiomycota</taxon>
        <taxon>Agaricomycotina</taxon>
        <taxon>Agaricomycetes</taxon>
        <taxon>Agaricomycetidae</taxon>
        <taxon>Jaapiales</taxon>
        <taxon>Jaapiaceae</taxon>
        <taxon>Jaapia</taxon>
    </lineage>
</organism>
<accession>A0A067P5M0</accession>
<dbReference type="Proteomes" id="UP000027265">
    <property type="component" value="Unassembled WGS sequence"/>
</dbReference>
<keyword evidence="4" id="KW-1185">Reference proteome</keyword>
<feature type="domain" description="Nephrocystin 3-like N-terminal" evidence="2">
    <location>
        <begin position="10"/>
        <end position="140"/>
    </location>
</feature>
<dbReference type="HOGENOM" id="CLU_000288_6_8_1"/>
<evidence type="ECO:0000259" key="2">
    <source>
        <dbReference type="Pfam" id="PF24883"/>
    </source>
</evidence>
<evidence type="ECO:0000256" key="1">
    <source>
        <dbReference type="ARBA" id="ARBA00022737"/>
    </source>
</evidence>
<dbReference type="SUPFAM" id="SSF52540">
    <property type="entry name" value="P-loop containing nucleoside triphosphate hydrolases"/>
    <property type="match status" value="1"/>
</dbReference>
<name>A0A067P5M0_9AGAM</name>
<keyword evidence="1" id="KW-0677">Repeat</keyword>
<dbReference type="EMBL" id="KL197802">
    <property type="protein sequence ID" value="KDQ49135.1"/>
    <property type="molecule type" value="Genomic_DNA"/>
</dbReference>
<dbReference type="InterPro" id="IPR056884">
    <property type="entry name" value="NPHP3-like_N"/>
</dbReference>
<dbReference type="InterPro" id="IPR027417">
    <property type="entry name" value="P-loop_NTPase"/>
</dbReference>
<protein>
    <recommendedName>
        <fullName evidence="2">Nephrocystin 3-like N-terminal domain-containing protein</fullName>
    </recommendedName>
</protein>
<proteinExistence type="predicted"/>
<sequence length="140" mass="15590">MCLPETRVALLDTIEIWALQSDSTKSLMWLHGVAGCGKSSIAHSLAQKFQRGGYLAATFFCSRFDQSRAKPMNIIPTLAWQLAKIHQGFRQAVVSYLMQDDISTAIQLQFDNLLKAPLSKMTEQPVNKGFVIVIDALDEC</sequence>
<evidence type="ECO:0000313" key="3">
    <source>
        <dbReference type="EMBL" id="KDQ49135.1"/>
    </source>
</evidence>
<dbReference type="InParanoid" id="A0A067P5M0"/>
<dbReference type="Pfam" id="PF24883">
    <property type="entry name" value="NPHP3_N"/>
    <property type="match status" value="1"/>
</dbReference>
<feature type="non-terminal residue" evidence="3">
    <location>
        <position position="140"/>
    </location>
</feature>
<reference evidence="4" key="1">
    <citation type="journal article" date="2014" name="Proc. Natl. Acad. Sci. U.S.A.">
        <title>Extensive sampling of basidiomycete genomes demonstrates inadequacy of the white-rot/brown-rot paradigm for wood decay fungi.</title>
        <authorList>
            <person name="Riley R."/>
            <person name="Salamov A.A."/>
            <person name="Brown D.W."/>
            <person name="Nagy L.G."/>
            <person name="Floudas D."/>
            <person name="Held B.W."/>
            <person name="Levasseur A."/>
            <person name="Lombard V."/>
            <person name="Morin E."/>
            <person name="Otillar R."/>
            <person name="Lindquist E.A."/>
            <person name="Sun H."/>
            <person name="LaButti K.M."/>
            <person name="Schmutz J."/>
            <person name="Jabbour D."/>
            <person name="Luo H."/>
            <person name="Baker S.E."/>
            <person name="Pisabarro A.G."/>
            <person name="Walton J.D."/>
            <person name="Blanchette R.A."/>
            <person name="Henrissat B."/>
            <person name="Martin F."/>
            <person name="Cullen D."/>
            <person name="Hibbett D.S."/>
            <person name="Grigoriev I.V."/>
        </authorList>
    </citation>
    <scope>NUCLEOTIDE SEQUENCE [LARGE SCALE GENOMIC DNA]</scope>
    <source>
        <strain evidence="4">MUCL 33604</strain>
    </source>
</reference>
<dbReference type="PANTHER" id="PTHR10039:SF14">
    <property type="entry name" value="NACHT DOMAIN-CONTAINING PROTEIN"/>
    <property type="match status" value="1"/>
</dbReference>